<feature type="domain" description="Tail sheath protein subtilisin-like" evidence="2">
    <location>
        <begin position="184"/>
        <end position="359"/>
    </location>
</feature>
<evidence type="ECO:0000256" key="1">
    <source>
        <dbReference type="ARBA" id="ARBA00008005"/>
    </source>
</evidence>
<reference evidence="4" key="1">
    <citation type="submission" date="2019-11" db="EMBL/GenBank/DDBJ databases">
        <authorList>
            <person name="Feng L."/>
        </authorList>
    </citation>
    <scope>NUCLEOTIDE SEQUENCE</scope>
    <source>
        <strain evidence="4">EMassiliensisLFYP7</strain>
    </source>
</reference>
<evidence type="ECO:0000259" key="3">
    <source>
        <dbReference type="Pfam" id="PF17482"/>
    </source>
</evidence>
<dbReference type="InterPro" id="IPR035089">
    <property type="entry name" value="Phage_sheath_subtilisin"/>
</dbReference>
<gene>
    <name evidence="4" type="ORF">EMLFYP7_02687</name>
</gene>
<feature type="domain" description="Tail sheath protein C-terminal" evidence="3">
    <location>
        <begin position="368"/>
        <end position="465"/>
    </location>
</feature>
<dbReference type="InterPro" id="IPR052042">
    <property type="entry name" value="Tail_sheath_structural"/>
</dbReference>
<evidence type="ECO:0000259" key="2">
    <source>
        <dbReference type="Pfam" id="PF04984"/>
    </source>
</evidence>
<protein>
    <submittedName>
        <fullName evidence="4">Phage tail sheath protein</fullName>
    </submittedName>
</protein>
<dbReference type="InterPro" id="IPR020287">
    <property type="entry name" value="Tail_sheath_C"/>
</dbReference>
<name>A0A6N3FIC7_9ENTR</name>
<organism evidence="4">
    <name type="scientific">Phytobacter massiliensis</name>
    <dbReference type="NCBI Taxonomy" id="1485952"/>
    <lineage>
        <taxon>Bacteria</taxon>
        <taxon>Pseudomonadati</taxon>
        <taxon>Pseudomonadota</taxon>
        <taxon>Gammaproteobacteria</taxon>
        <taxon>Enterobacterales</taxon>
        <taxon>Enterobacteriaceae</taxon>
        <taxon>Phytobacter</taxon>
    </lineage>
</organism>
<dbReference type="Pfam" id="PF04984">
    <property type="entry name" value="Phage_sheath_1"/>
    <property type="match status" value="1"/>
</dbReference>
<evidence type="ECO:0000313" key="4">
    <source>
        <dbReference type="EMBL" id="VYU52117.1"/>
    </source>
</evidence>
<comment type="similarity">
    <text evidence="1">Belongs to the myoviridae tail sheath protein family.</text>
</comment>
<dbReference type="PANTHER" id="PTHR35861">
    <property type="match status" value="1"/>
</dbReference>
<dbReference type="Gene3D" id="3.40.50.11780">
    <property type="match status" value="1"/>
</dbReference>
<dbReference type="Pfam" id="PF17482">
    <property type="entry name" value="Phage_sheath_1C"/>
    <property type="match status" value="1"/>
</dbReference>
<dbReference type="EMBL" id="CACRTZ010000029">
    <property type="protein sequence ID" value="VYU52117.1"/>
    <property type="molecule type" value="Genomic_DNA"/>
</dbReference>
<sequence length="476" mass="51672">MAANYLHGVETIEIETGPRPIKAVKSAVIALIGTAPSGPVNQPTLCLSESDAAQFGANVSNFTIPQALKAIYDHGAGTVVVINVLSPVLHKVTANISLRFDADGKAKIQPNNKAYQTVVISRGSNGSSPYVLGTDYTVDMLTGEVTCLNGALTPNSQAYANVTYTDPTKITASEIIGAINAAGDRTGMKLLQDTYTQYGFYPKILLAPVFCTQKTVATELIAQAEKLGAITYIDAPVGTTFQQVLAGRGSKGTINFNTSSDRARLCYPHVKAFNSETNSEVLEPLSSRAAGLRAKVDIEKGFWWSNSNQEIQGITGVERSLSAMIDDPQSEVNLLNENGITTVFNSYGSGYRLWGNRTAAWPTVTHMRNFENVRRTGDVINESIRYFSQQFMDMPINQALIDALTESVNGWGRKLIADGALLGFECWYDPARNSQTELAAGHLLLNYKFTPPPPLERLTFETEITSEYLVSLESNS</sequence>
<accession>A0A6N3FIC7</accession>
<dbReference type="AlphaFoldDB" id="A0A6N3FIC7"/>
<dbReference type="RefSeq" id="WP_156566429.1">
    <property type="nucleotide sequence ID" value="NZ_CACRTZ010000029.1"/>
</dbReference>
<dbReference type="PANTHER" id="PTHR35861:SF1">
    <property type="entry name" value="PHAGE TAIL SHEATH PROTEIN"/>
    <property type="match status" value="1"/>
</dbReference>
<proteinExistence type="inferred from homology"/>